<accession>A0ABQ2APZ2</accession>
<dbReference type="EMBL" id="BMFW01000007">
    <property type="protein sequence ID" value="GGH95152.1"/>
    <property type="molecule type" value="Genomic_DNA"/>
</dbReference>
<dbReference type="RefSeq" id="WP_188571456.1">
    <property type="nucleotide sequence ID" value="NZ_BMFW01000007.1"/>
</dbReference>
<dbReference type="Proteomes" id="UP000643279">
    <property type="component" value="Unassembled WGS sequence"/>
</dbReference>
<comment type="similarity">
    <text evidence="1 3">Belongs to the type-B carboxylesterase/lipase family.</text>
</comment>
<dbReference type="InterPro" id="IPR019826">
    <property type="entry name" value="Carboxylesterase_B_AS"/>
</dbReference>
<dbReference type="Pfam" id="PF00135">
    <property type="entry name" value="COesterase"/>
    <property type="match status" value="1"/>
</dbReference>
<dbReference type="SUPFAM" id="SSF53474">
    <property type="entry name" value="alpha/beta-Hydrolases"/>
    <property type="match status" value="1"/>
</dbReference>
<dbReference type="InterPro" id="IPR050309">
    <property type="entry name" value="Type-B_Carboxylest/Lipase"/>
</dbReference>
<evidence type="ECO:0000313" key="7">
    <source>
        <dbReference type="Proteomes" id="UP000643279"/>
    </source>
</evidence>
<dbReference type="PANTHER" id="PTHR11559">
    <property type="entry name" value="CARBOXYLESTERASE"/>
    <property type="match status" value="1"/>
</dbReference>
<evidence type="ECO:0000256" key="1">
    <source>
        <dbReference type="ARBA" id="ARBA00005964"/>
    </source>
</evidence>
<dbReference type="PROSITE" id="PS00122">
    <property type="entry name" value="CARBOXYLESTERASE_B_1"/>
    <property type="match status" value="1"/>
</dbReference>
<evidence type="ECO:0000313" key="6">
    <source>
        <dbReference type="EMBL" id="GGH95152.1"/>
    </source>
</evidence>
<feature type="region of interest" description="Disordered" evidence="4">
    <location>
        <begin position="34"/>
        <end position="70"/>
    </location>
</feature>
<keyword evidence="2 3" id="KW-0378">Hydrolase</keyword>
<organism evidence="6 7">
    <name type="scientific">Arthrobacter liuii</name>
    <dbReference type="NCBI Taxonomy" id="1476996"/>
    <lineage>
        <taxon>Bacteria</taxon>
        <taxon>Bacillati</taxon>
        <taxon>Actinomycetota</taxon>
        <taxon>Actinomycetes</taxon>
        <taxon>Micrococcales</taxon>
        <taxon>Micrococcaceae</taxon>
        <taxon>Arthrobacter</taxon>
    </lineage>
</organism>
<name>A0ABQ2APZ2_9MICC</name>
<comment type="caution">
    <text evidence="6">The sequence shown here is derived from an EMBL/GenBank/DDBJ whole genome shotgun (WGS) entry which is preliminary data.</text>
</comment>
<gene>
    <name evidence="6" type="ORF">GCM10007170_20010</name>
</gene>
<protein>
    <recommendedName>
        <fullName evidence="3">Carboxylic ester hydrolase</fullName>
        <ecNumber evidence="3">3.1.1.-</ecNumber>
    </recommendedName>
</protein>
<evidence type="ECO:0000256" key="2">
    <source>
        <dbReference type="ARBA" id="ARBA00022801"/>
    </source>
</evidence>
<dbReference type="EC" id="3.1.1.-" evidence="3"/>
<dbReference type="InterPro" id="IPR002018">
    <property type="entry name" value="CarbesteraseB"/>
</dbReference>
<proteinExistence type="inferred from homology"/>
<evidence type="ECO:0000256" key="4">
    <source>
        <dbReference type="SAM" id="MobiDB-lite"/>
    </source>
</evidence>
<evidence type="ECO:0000259" key="5">
    <source>
        <dbReference type="Pfam" id="PF00135"/>
    </source>
</evidence>
<sequence length="502" mass="53535">MSHVATRQGQLRGSASNGVHTFLGIPYAAPIVEGNRFRPPQPRGPWDGVRDATKYGASPFQPAPPESAGSEWDVALAGEDCLNLNVWTPDPGAGGLPVMVWIQGGAFEIGSTAAYNGTNFARDGVVCVVINWRLGPDGFLDLGDGISNIGLLDQVAALEWVRDNIAAFGGDPGNVSVFGQSAGAMSIGVPLSMPRAEGLFRRAILQSGAAHHAIPAGTAQKIGHYFAGKLGVPPTRDAIAAVSTPRLLAAQAELKTDLISRPDPELWGEDVAASQMLWQPVIDGDVVPGRPLERIGGGAGAAVDVMVGTNTEDWKMFLAITGVLGRVTAQDLAEDKGVEGFPRLSAYGLPAEVALREYRSHYPANSPGELLAAVETAWWVRIPAIRLAEAHAGAALATAARTYMYEFGWQAPGLGAVHAVEVPFVFDTLDKNSRLFGPLLGPNPPQELADSMHRAWVSFASTGDPGWPGYDLDRRITMLFDTEPRLIDDPYAWERVLWGQIR</sequence>
<reference evidence="7" key="1">
    <citation type="journal article" date="2019" name="Int. J. Syst. Evol. Microbiol.">
        <title>The Global Catalogue of Microorganisms (GCM) 10K type strain sequencing project: providing services to taxonomists for standard genome sequencing and annotation.</title>
        <authorList>
            <consortium name="The Broad Institute Genomics Platform"/>
            <consortium name="The Broad Institute Genome Sequencing Center for Infectious Disease"/>
            <person name="Wu L."/>
            <person name="Ma J."/>
        </authorList>
    </citation>
    <scope>NUCLEOTIDE SEQUENCE [LARGE SCALE GENOMIC DNA]</scope>
    <source>
        <strain evidence="7">CGMCC 1.12778</strain>
    </source>
</reference>
<feature type="domain" description="Carboxylesterase type B" evidence="5">
    <location>
        <begin position="3"/>
        <end position="465"/>
    </location>
</feature>
<evidence type="ECO:0000256" key="3">
    <source>
        <dbReference type="RuleBase" id="RU361235"/>
    </source>
</evidence>
<dbReference type="InterPro" id="IPR029058">
    <property type="entry name" value="AB_hydrolase_fold"/>
</dbReference>
<dbReference type="Gene3D" id="3.40.50.1820">
    <property type="entry name" value="alpha/beta hydrolase"/>
    <property type="match status" value="1"/>
</dbReference>
<keyword evidence="7" id="KW-1185">Reference proteome</keyword>
<dbReference type="GO" id="GO:0016787">
    <property type="term" value="F:hydrolase activity"/>
    <property type="evidence" value="ECO:0007669"/>
    <property type="project" value="UniProtKB-KW"/>
</dbReference>